<feature type="region of interest" description="Disordered" evidence="1">
    <location>
        <begin position="178"/>
        <end position="250"/>
    </location>
</feature>
<proteinExistence type="predicted"/>
<feature type="region of interest" description="Disordered" evidence="1">
    <location>
        <begin position="22"/>
        <end position="47"/>
    </location>
</feature>
<feature type="compositionally biased region" description="Polar residues" evidence="1">
    <location>
        <begin position="178"/>
        <end position="194"/>
    </location>
</feature>
<reference evidence="2" key="2">
    <citation type="submission" date="2015-06" db="UniProtKB">
        <authorList>
            <consortium name="EnsemblMetazoa"/>
        </authorList>
    </citation>
    <scope>IDENTIFICATION</scope>
</reference>
<feature type="compositionally biased region" description="Low complexity" evidence="1">
    <location>
        <begin position="26"/>
        <end position="41"/>
    </location>
</feature>
<evidence type="ECO:0000256" key="1">
    <source>
        <dbReference type="SAM" id="MobiDB-lite"/>
    </source>
</evidence>
<dbReference type="Proteomes" id="UP000015102">
    <property type="component" value="Unassembled WGS sequence"/>
</dbReference>
<evidence type="ECO:0000313" key="2">
    <source>
        <dbReference type="EnsemblMetazoa" id="MESCA005859-PA"/>
    </source>
</evidence>
<dbReference type="HOGENOM" id="CLU_1112393_0_0_1"/>
<sequence length="250" mass="27017">MKQKQLNLKKLIDQIATGDAAGGSGAAAAVSGPGSVSVSVSEHNHHHQQQQHHFMMRDHVLYNGNAEFYNHFPTTDDYPEGYQRGYSSNYHSSAAAALMVVGGGNGGGTTTSSSSQDTSSFVNNCFGGDSAHHSSHHLSSHHSHILQQHHHQNHPHQLNYNNGSVPVLMQQPQQIIPSNLCQYNGGPSTGNSGLKSGLNDDDGHGATSHLKTINGDNDENEQMDEKIRDHDDDDNDNSNGGQLFVIKKRI</sequence>
<dbReference type="AlphaFoldDB" id="T1GQF4"/>
<feature type="region of interest" description="Disordered" evidence="1">
    <location>
        <begin position="131"/>
        <end position="162"/>
    </location>
</feature>
<dbReference type="EMBL" id="CAQQ02392037">
    <property type="status" value="NOT_ANNOTATED_CDS"/>
    <property type="molecule type" value="Genomic_DNA"/>
</dbReference>
<reference evidence="3" key="1">
    <citation type="submission" date="2013-02" db="EMBL/GenBank/DDBJ databases">
        <authorList>
            <person name="Hughes D."/>
        </authorList>
    </citation>
    <scope>NUCLEOTIDE SEQUENCE</scope>
    <source>
        <strain>Durham</strain>
        <strain evidence="3">NC isolate 2 -- Noor lab</strain>
    </source>
</reference>
<dbReference type="EnsemblMetazoa" id="MESCA005859-RA">
    <property type="protein sequence ID" value="MESCA005859-PA"/>
    <property type="gene ID" value="MESCA005859"/>
</dbReference>
<feature type="compositionally biased region" description="Basic residues" evidence="1">
    <location>
        <begin position="133"/>
        <end position="154"/>
    </location>
</feature>
<keyword evidence="3" id="KW-1185">Reference proteome</keyword>
<organism evidence="2 3">
    <name type="scientific">Megaselia scalaris</name>
    <name type="common">Humpbacked fly</name>
    <name type="synonym">Phora scalaris</name>
    <dbReference type="NCBI Taxonomy" id="36166"/>
    <lineage>
        <taxon>Eukaryota</taxon>
        <taxon>Metazoa</taxon>
        <taxon>Ecdysozoa</taxon>
        <taxon>Arthropoda</taxon>
        <taxon>Hexapoda</taxon>
        <taxon>Insecta</taxon>
        <taxon>Pterygota</taxon>
        <taxon>Neoptera</taxon>
        <taxon>Endopterygota</taxon>
        <taxon>Diptera</taxon>
        <taxon>Brachycera</taxon>
        <taxon>Muscomorpha</taxon>
        <taxon>Platypezoidea</taxon>
        <taxon>Phoridae</taxon>
        <taxon>Megaseliini</taxon>
        <taxon>Megaselia</taxon>
    </lineage>
</organism>
<evidence type="ECO:0000313" key="3">
    <source>
        <dbReference type="Proteomes" id="UP000015102"/>
    </source>
</evidence>
<name>T1GQF4_MEGSC</name>
<accession>T1GQF4</accession>
<protein>
    <submittedName>
        <fullName evidence="2">Uncharacterized protein</fullName>
    </submittedName>
</protein>